<sequence>MFFDLQAGLRQLFQEKQNIAIPELPVARLAYAGGMLFGALAKKQCKHIEEFCQRVIQLPPVVSQSDIVLQFFSQWGTDAFVRSDNEKSKFQTSPTGKSDEQFVERYQSFAEFAGAGRGEMSLKENEVVTVIEKNNTGWWLVANSRGEHGFAPATFLEPIDAAGQRSEEEEWRDIEDDDRFWVAIESYSAKSEDELTYRAGEEVEVLATSNFGWWKIRIKNDVGLTPGSNLTPKQPSIDPFMTDEQRKRGSSYSSISGIYASIKSPPPRRDSSKTKKSEANNRHDIARARVLRSQSTPHALEYATVEIIPSPSSANRNPQFSFENNSESVPQYASVIPKHLRHRSHSMSDDGTDDSRRPKRNGCPDLPPPPPVMVTHNSHGDHDDPGYAKVHEFRQPLLTSTPRVRLLHPPDDGIVRFSTRKYENVGSSADHTYTPGEHYVAITNYSPPSDRPEDLSLSTGETVRLLSEDGVWAFVCTVDPAKRRGWAPSSMLKRKGGPQHPSTRRSLSVGDIYDAFQEEEAASQKMTPIQKRPVPTPRGDLEFRKMDVMGAPSEDAPPLPGAPLGHDRQTGQVNAHYFSREDFTTKNSNCICVRKGEVGELLEMQASGWWKMNVEGVEGWTPGDFWEPLQVEDETPNTSQRERISSFGDELWYYGKMSRQKCEELMMRNAKELDYLIRESTQKFASFVLSVKYGGKIRHFPIELTPSGRYVIGKHAFDGLTEIVTFYKTHALFYTRNKESVSLGESFRGM</sequence>
<name>A0A9W9Z2Q1_9CNID</name>
<evidence type="ECO:0000259" key="6">
    <source>
        <dbReference type="PROSITE" id="PS50002"/>
    </source>
</evidence>
<dbReference type="PROSITE" id="PS50002">
    <property type="entry name" value="SH3"/>
    <property type="match status" value="3"/>
</dbReference>
<feature type="region of interest" description="Disordered" evidence="4">
    <location>
        <begin position="224"/>
        <end position="285"/>
    </location>
</feature>
<organism evidence="8 9">
    <name type="scientific">Desmophyllum pertusum</name>
    <dbReference type="NCBI Taxonomy" id="174260"/>
    <lineage>
        <taxon>Eukaryota</taxon>
        <taxon>Metazoa</taxon>
        <taxon>Cnidaria</taxon>
        <taxon>Anthozoa</taxon>
        <taxon>Hexacorallia</taxon>
        <taxon>Scleractinia</taxon>
        <taxon>Caryophylliina</taxon>
        <taxon>Caryophylliidae</taxon>
        <taxon>Desmophyllum</taxon>
    </lineage>
</organism>
<feature type="compositionally biased region" description="Low complexity" evidence="4">
    <location>
        <begin position="250"/>
        <end position="263"/>
    </location>
</feature>
<evidence type="ECO:0000259" key="5">
    <source>
        <dbReference type="PROSITE" id="PS50001"/>
    </source>
</evidence>
<feature type="region of interest" description="Disordered" evidence="4">
    <location>
        <begin position="521"/>
        <end position="540"/>
    </location>
</feature>
<dbReference type="EMBL" id="MU826829">
    <property type="protein sequence ID" value="KAJ7374042.1"/>
    <property type="molecule type" value="Genomic_DNA"/>
</dbReference>
<dbReference type="Gene3D" id="3.30.505.10">
    <property type="entry name" value="SH2 domain"/>
    <property type="match status" value="1"/>
</dbReference>
<feature type="domain" description="SH3" evidence="6">
    <location>
        <begin position="101"/>
        <end position="161"/>
    </location>
</feature>
<dbReference type="PANTHER" id="PTHR15706">
    <property type="entry name" value="SH3 MULTIPLE DOMAIN"/>
    <property type="match status" value="1"/>
</dbReference>
<dbReference type="AlphaFoldDB" id="A0A9W9Z2Q1"/>
<dbReference type="PROSITE" id="PS50001">
    <property type="entry name" value="SH2"/>
    <property type="match status" value="1"/>
</dbReference>
<dbReference type="SUPFAM" id="SSF50044">
    <property type="entry name" value="SH3-domain"/>
    <property type="match status" value="4"/>
</dbReference>
<proteinExistence type="predicted"/>
<feature type="domain" description="SH2" evidence="5">
    <location>
        <begin position="652"/>
        <end position="747"/>
    </location>
</feature>
<protein>
    <submittedName>
        <fullName evidence="8">Superoxide-proteinrating NADPH oxidase activator</fullName>
    </submittedName>
</protein>
<keyword evidence="1 3" id="KW-0728">SH3 domain</keyword>
<dbReference type="InterPro" id="IPR036860">
    <property type="entry name" value="SH2_dom_sf"/>
</dbReference>
<dbReference type="Pfam" id="PF00017">
    <property type="entry name" value="SH2"/>
    <property type="match status" value="1"/>
</dbReference>
<dbReference type="SUPFAM" id="SSF55550">
    <property type="entry name" value="SH2 domain"/>
    <property type="match status" value="1"/>
</dbReference>
<dbReference type="CDD" id="cd11856">
    <property type="entry name" value="SH3_p47phox_like"/>
    <property type="match status" value="3"/>
</dbReference>
<dbReference type="InterPro" id="IPR001683">
    <property type="entry name" value="PX_dom"/>
</dbReference>
<feature type="domain" description="PX" evidence="7">
    <location>
        <begin position="1"/>
        <end position="79"/>
    </location>
</feature>
<evidence type="ECO:0000256" key="1">
    <source>
        <dbReference type="ARBA" id="ARBA00022443"/>
    </source>
</evidence>
<keyword evidence="9" id="KW-1185">Reference proteome</keyword>
<evidence type="ECO:0000259" key="7">
    <source>
        <dbReference type="PROSITE" id="PS50195"/>
    </source>
</evidence>
<feature type="compositionally biased region" description="Basic and acidic residues" evidence="4">
    <location>
        <begin position="267"/>
        <end position="285"/>
    </location>
</feature>
<evidence type="ECO:0000256" key="4">
    <source>
        <dbReference type="SAM" id="MobiDB-lite"/>
    </source>
</evidence>
<dbReference type="PROSITE" id="PS50195">
    <property type="entry name" value="PX"/>
    <property type="match status" value="1"/>
</dbReference>
<evidence type="ECO:0000313" key="9">
    <source>
        <dbReference type="Proteomes" id="UP001163046"/>
    </source>
</evidence>
<dbReference type="Pfam" id="PF07653">
    <property type="entry name" value="SH3_2"/>
    <property type="match status" value="1"/>
</dbReference>
<feature type="domain" description="SH3" evidence="6">
    <location>
        <begin position="434"/>
        <end position="497"/>
    </location>
</feature>
<dbReference type="InterPro" id="IPR051228">
    <property type="entry name" value="NADPH_Oxidase/PX-Domain"/>
</dbReference>
<dbReference type="Proteomes" id="UP001163046">
    <property type="component" value="Unassembled WGS sequence"/>
</dbReference>
<dbReference type="PANTHER" id="PTHR15706:SF27">
    <property type="entry name" value="PX DOMAIN-CONTAINING PROTEIN"/>
    <property type="match status" value="1"/>
</dbReference>
<keyword evidence="2" id="KW-0727">SH2 domain</keyword>
<accession>A0A9W9Z2Q1</accession>
<dbReference type="Pfam" id="PF14604">
    <property type="entry name" value="SH3_9"/>
    <property type="match status" value="1"/>
</dbReference>
<dbReference type="SUPFAM" id="SSF64268">
    <property type="entry name" value="PX domain"/>
    <property type="match status" value="1"/>
</dbReference>
<dbReference type="InterPro" id="IPR000980">
    <property type="entry name" value="SH2"/>
</dbReference>
<feature type="region of interest" description="Disordered" evidence="4">
    <location>
        <begin position="338"/>
        <end position="383"/>
    </location>
</feature>
<feature type="region of interest" description="Disordered" evidence="4">
    <location>
        <begin position="310"/>
        <end position="329"/>
    </location>
</feature>
<dbReference type="InterPro" id="IPR036871">
    <property type="entry name" value="PX_dom_sf"/>
</dbReference>
<feature type="domain" description="SH3" evidence="6">
    <location>
        <begin position="176"/>
        <end position="235"/>
    </location>
</feature>
<dbReference type="Gene3D" id="2.30.30.40">
    <property type="entry name" value="SH3 Domains"/>
    <property type="match status" value="4"/>
</dbReference>
<dbReference type="InterPro" id="IPR001452">
    <property type="entry name" value="SH3_domain"/>
</dbReference>
<dbReference type="SMART" id="SM00252">
    <property type="entry name" value="SH2"/>
    <property type="match status" value="1"/>
</dbReference>
<reference evidence="8" key="1">
    <citation type="submission" date="2023-01" db="EMBL/GenBank/DDBJ databases">
        <title>Genome assembly of the deep-sea coral Lophelia pertusa.</title>
        <authorList>
            <person name="Herrera S."/>
            <person name="Cordes E."/>
        </authorList>
    </citation>
    <scope>NUCLEOTIDE SEQUENCE</scope>
    <source>
        <strain evidence="8">USNM1676648</strain>
        <tissue evidence="8">Polyp</tissue>
    </source>
</reference>
<dbReference type="GO" id="GO:0035091">
    <property type="term" value="F:phosphatidylinositol binding"/>
    <property type="evidence" value="ECO:0007669"/>
    <property type="project" value="InterPro"/>
</dbReference>
<dbReference type="SMART" id="SM00326">
    <property type="entry name" value="SH3"/>
    <property type="match status" value="4"/>
</dbReference>
<gene>
    <name evidence="8" type="primary">NCF1</name>
    <name evidence="8" type="ORF">OS493_009372</name>
</gene>
<comment type="caution">
    <text evidence="8">The sequence shown here is derived from an EMBL/GenBank/DDBJ whole genome shotgun (WGS) entry which is preliminary data.</text>
</comment>
<dbReference type="Gene3D" id="3.30.1520.10">
    <property type="entry name" value="Phox-like domain"/>
    <property type="match status" value="1"/>
</dbReference>
<dbReference type="OrthoDB" id="10255964at2759"/>
<evidence type="ECO:0000313" key="8">
    <source>
        <dbReference type="EMBL" id="KAJ7374042.1"/>
    </source>
</evidence>
<evidence type="ECO:0000256" key="2">
    <source>
        <dbReference type="PROSITE-ProRule" id="PRU00191"/>
    </source>
</evidence>
<dbReference type="Pfam" id="PF00018">
    <property type="entry name" value="SH3_1"/>
    <property type="match status" value="1"/>
</dbReference>
<dbReference type="GO" id="GO:0005737">
    <property type="term" value="C:cytoplasm"/>
    <property type="evidence" value="ECO:0007669"/>
    <property type="project" value="TreeGrafter"/>
</dbReference>
<evidence type="ECO:0000256" key="3">
    <source>
        <dbReference type="PROSITE-ProRule" id="PRU00192"/>
    </source>
</evidence>
<dbReference type="InterPro" id="IPR036028">
    <property type="entry name" value="SH3-like_dom_sf"/>
</dbReference>